<sequence length="553" mass="59873">MLMSSFLQGLLLVGTCLRLHGAPTHLPDFSHLQPDVSCEGHCASPITTTRLTHTTELASSDEGLIGLNVGAGGATGPHEGPEGIELVTQTENEDSLGGRSGLREAGEVLSQRREVKQTESTSEKEDAEIQNKNGPVRYESLSPTGGIAEEREKLYASVRGEDSEPSFREPLSPYTPLWTPKLASFSATPPLMFVTSQASTPVKTWSHDGGTTSSPSDPIFPEIGPNMMPRDDGLESLWTEAARPAGADTAAPQSQEEATEVTMSSEALSLIFEPFEDVTSEAVVAAVPVPGSSQSPAAMATRQLDQLVRQETDSDGPSQGPPAPPPDWTSPWQTSGSELLEPVSSLGPTTAQRRAETEPKGRPEKAVVRTSNFGENVPSAGPSLSFLQHTMTTVTMATHQLLHKSRSGLDEMDSEEEPDEDDDEENSEESVEEESEDELTETPKTSSTQPPYSLIPPPPVWVQRNQGLMRSWLELIREKAGYVSGMLAPVGVSITGALLIVGALYSIRMIHRKRRNSFKHQRRKTRQPEEPREPSASCQDQAMLLADSSEDEF</sequence>
<feature type="compositionally biased region" description="Basic residues" evidence="1">
    <location>
        <begin position="516"/>
        <end position="525"/>
    </location>
</feature>
<accession>A0A1A8NIS4</accession>
<feature type="signal peptide" evidence="3">
    <location>
        <begin position="1"/>
        <end position="21"/>
    </location>
</feature>
<proteinExistence type="predicted"/>
<dbReference type="AlphaFoldDB" id="A0A1A8NIS4"/>
<feature type="compositionally biased region" description="Basic and acidic residues" evidence="1">
    <location>
        <begin position="353"/>
        <end position="367"/>
    </location>
</feature>
<feature type="compositionally biased region" description="Polar residues" evidence="1">
    <location>
        <begin position="203"/>
        <end position="216"/>
    </location>
</feature>
<feature type="region of interest" description="Disordered" evidence="1">
    <location>
        <begin position="309"/>
        <end position="384"/>
    </location>
</feature>
<evidence type="ECO:0000313" key="4">
    <source>
        <dbReference type="EMBL" id="SBR68759.1"/>
    </source>
</evidence>
<feature type="compositionally biased region" description="Polar residues" evidence="1">
    <location>
        <begin position="252"/>
        <end position="265"/>
    </location>
</feature>
<organism evidence="4">
    <name type="scientific">Nothobranchius rachovii</name>
    <name type="common">bluefin notho</name>
    <dbReference type="NCBI Taxonomy" id="451742"/>
    <lineage>
        <taxon>Eukaryota</taxon>
        <taxon>Metazoa</taxon>
        <taxon>Chordata</taxon>
        <taxon>Craniata</taxon>
        <taxon>Vertebrata</taxon>
        <taxon>Euteleostomi</taxon>
        <taxon>Actinopterygii</taxon>
        <taxon>Neopterygii</taxon>
        <taxon>Teleostei</taxon>
        <taxon>Neoteleostei</taxon>
        <taxon>Acanthomorphata</taxon>
        <taxon>Ovalentaria</taxon>
        <taxon>Atherinomorphae</taxon>
        <taxon>Cyprinodontiformes</taxon>
        <taxon>Nothobranchiidae</taxon>
        <taxon>Nothobranchius</taxon>
    </lineage>
</organism>
<feature type="chain" id="PRO_5008375721" evidence="3">
    <location>
        <begin position="22"/>
        <end position="553"/>
    </location>
</feature>
<evidence type="ECO:0000256" key="1">
    <source>
        <dbReference type="SAM" id="MobiDB-lite"/>
    </source>
</evidence>
<feature type="transmembrane region" description="Helical" evidence="2">
    <location>
        <begin position="486"/>
        <end position="507"/>
    </location>
</feature>
<keyword evidence="2" id="KW-0812">Transmembrane</keyword>
<keyword evidence="2" id="KW-1133">Transmembrane helix</keyword>
<keyword evidence="2" id="KW-0472">Membrane</keyword>
<name>A0A1A8NIS4_9TELE</name>
<feature type="compositionally biased region" description="Basic and acidic residues" evidence="1">
    <location>
        <begin position="101"/>
        <end position="129"/>
    </location>
</feature>
<feature type="region of interest" description="Disordered" evidence="1">
    <location>
        <begin position="91"/>
        <end position="148"/>
    </location>
</feature>
<feature type="compositionally biased region" description="Pro residues" evidence="1">
    <location>
        <begin position="319"/>
        <end position="328"/>
    </location>
</feature>
<dbReference type="EMBL" id="HAEH01002359">
    <property type="protein sequence ID" value="SBR68759.1"/>
    <property type="molecule type" value="Transcribed_RNA"/>
</dbReference>
<gene>
    <name evidence="4" type="primary">C14ORF37</name>
</gene>
<keyword evidence="3" id="KW-0732">Signal</keyword>
<feature type="region of interest" description="Disordered" evidence="1">
    <location>
        <begin position="203"/>
        <end position="265"/>
    </location>
</feature>
<feature type="region of interest" description="Disordered" evidence="1">
    <location>
        <begin position="405"/>
        <end position="460"/>
    </location>
</feature>
<evidence type="ECO:0000256" key="2">
    <source>
        <dbReference type="SAM" id="Phobius"/>
    </source>
</evidence>
<feature type="compositionally biased region" description="Polar residues" evidence="1">
    <location>
        <begin position="442"/>
        <end position="451"/>
    </location>
</feature>
<reference evidence="4" key="2">
    <citation type="submission" date="2016-06" db="EMBL/GenBank/DDBJ databases">
        <title>The genome of a short-lived fish provides insights into sex chromosome evolution and the genetic control of aging.</title>
        <authorList>
            <person name="Reichwald K."/>
            <person name="Felder M."/>
            <person name="Petzold A."/>
            <person name="Koch P."/>
            <person name="Groth M."/>
            <person name="Platzer M."/>
        </authorList>
    </citation>
    <scope>NUCLEOTIDE SEQUENCE</scope>
    <source>
        <tissue evidence="4">Brain</tissue>
    </source>
</reference>
<feature type="region of interest" description="Disordered" evidence="1">
    <location>
        <begin position="516"/>
        <end position="553"/>
    </location>
</feature>
<reference evidence="4" key="1">
    <citation type="submission" date="2016-05" db="EMBL/GenBank/DDBJ databases">
        <authorList>
            <person name="Lavstsen T."/>
            <person name="Jespersen J.S."/>
        </authorList>
    </citation>
    <scope>NUCLEOTIDE SEQUENCE</scope>
    <source>
        <tissue evidence="4">Brain</tissue>
    </source>
</reference>
<protein>
    <submittedName>
        <fullName evidence="4">Chromosome 14 open reading frame 37</fullName>
    </submittedName>
</protein>
<evidence type="ECO:0000256" key="3">
    <source>
        <dbReference type="SAM" id="SignalP"/>
    </source>
</evidence>
<dbReference type="InterPro" id="IPR031524">
    <property type="entry name" value="ARMH4"/>
</dbReference>
<dbReference type="PANTHER" id="PTHR21585:SF0">
    <property type="entry name" value="ARMADILLO-LIKE HELICAL DOMAIN-CONTAINING PROTEIN 4"/>
    <property type="match status" value="1"/>
</dbReference>
<feature type="compositionally biased region" description="Acidic residues" evidence="1">
    <location>
        <begin position="410"/>
        <end position="440"/>
    </location>
</feature>
<feature type="compositionally biased region" description="Low complexity" evidence="1">
    <location>
        <begin position="241"/>
        <end position="251"/>
    </location>
</feature>
<dbReference type="PANTHER" id="PTHR21585">
    <property type="entry name" value="FULL-LENGTH CDNA CLONE CS0DC025YL05 OF NEUROBLASTOMA"/>
    <property type="match status" value="1"/>
</dbReference>